<dbReference type="AlphaFoldDB" id="A0A1L9VVR8"/>
<dbReference type="EMBL" id="KV878890">
    <property type="protein sequence ID" value="OJJ88008.1"/>
    <property type="molecule type" value="Genomic_DNA"/>
</dbReference>
<sequence>MLPCASISSHIDGHLEFLATQKLLEIPFRMPSRNRKVRKHLDFLWDNLVKDGASIVRKDGGVDDNVLDEYNILRVSQFDFENLGSENLFDPMPLDELQKYPVDTSSLLYHFREYKPEKCGKGSSGWAMGSRPNAYDMLEVRDLERLEQPHPFFLNGRAGWHDQYPATYKRSGRPYSGNLFLEIFQEDKQYAHLTISAYQPCNGKEGSILFGELAIIITAMRNRANQLKVGVEYEGEDDEYKFQGRMRKTPLHVRGKSFSV</sequence>
<dbReference type="Proteomes" id="UP000184300">
    <property type="component" value="Unassembled WGS sequence"/>
</dbReference>
<evidence type="ECO:0000313" key="2">
    <source>
        <dbReference type="Proteomes" id="UP000184300"/>
    </source>
</evidence>
<reference evidence="2" key="1">
    <citation type="journal article" date="2017" name="Genome Biol.">
        <title>Comparative genomics reveals high biological diversity and specific adaptations in the industrially and medically important fungal genus Aspergillus.</title>
        <authorList>
            <person name="de Vries R.P."/>
            <person name="Riley R."/>
            <person name="Wiebenga A."/>
            <person name="Aguilar-Osorio G."/>
            <person name="Amillis S."/>
            <person name="Uchima C.A."/>
            <person name="Anderluh G."/>
            <person name="Asadollahi M."/>
            <person name="Askin M."/>
            <person name="Barry K."/>
            <person name="Battaglia E."/>
            <person name="Bayram O."/>
            <person name="Benocci T."/>
            <person name="Braus-Stromeyer S.A."/>
            <person name="Caldana C."/>
            <person name="Canovas D."/>
            <person name="Cerqueira G.C."/>
            <person name="Chen F."/>
            <person name="Chen W."/>
            <person name="Choi C."/>
            <person name="Clum A."/>
            <person name="Dos Santos R.A."/>
            <person name="Damasio A.R."/>
            <person name="Diallinas G."/>
            <person name="Emri T."/>
            <person name="Fekete E."/>
            <person name="Flipphi M."/>
            <person name="Freyberg S."/>
            <person name="Gallo A."/>
            <person name="Gournas C."/>
            <person name="Habgood R."/>
            <person name="Hainaut M."/>
            <person name="Harispe M.L."/>
            <person name="Henrissat B."/>
            <person name="Hilden K.S."/>
            <person name="Hope R."/>
            <person name="Hossain A."/>
            <person name="Karabika E."/>
            <person name="Karaffa L."/>
            <person name="Karanyi Z."/>
            <person name="Krasevec N."/>
            <person name="Kuo A."/>
            <person name="Kusch H."/>
            <person name="LaButti K."/>
            <person name="Lagendijk E.L."/>
            <person name="Lapidus A."/>
            <person name="Levasseur A."/>
            <person name="Lindquist E."/>
            <person name="Lipzen A."/>
            <person name="Logrieco A.F."/>
            <person name="MacCabe A."/>
            <person name="Maekelae M.R."/>
            <person name="Malavazi I."/>
            <person name="Melin P."/>
            <person name="Meyer V."/>
            <person name="Mielnichuk N."/>
            <person name="Miskei M."/>
            <person name="Molnar A.P."/>
            <person name="Mule G."/>
            <person name="Ngan C.Y."/>
            <person name="Orejas M."/>
            <person name="Orosz E."/>
            <person name="Ouedraogo J.P."/>
            <person name="Overkamp K.M."/>
            <person name="Park H.-S."/>
            <person name="Perrone G."/>
            <person name="Piumi F."/>
            <person name="Punt P.J."/>
            <person name="Ram A.F."/>
            <person name="Ramon A."/>
            <person name="Rauscher S."/>
            <person name="Record E."/>
            <person name="Riano-Pachon D.M."/>
            <person name="Robert V."/>
            <person name="Roehrig J."/>
            <person name="Ruller R."/>
            <person name="Salamov A."/>
            <person name="Salih N.S."/>
            <person name="Samson R.A."/>
            <person name="Sandor E."/>
            <person name="Sanguinetti M."/>
            <person name="Schuetze T."/>
            <person name="Sepcic K."/>
            <person name="Shelest E."/>
            <person name="Sherlock G."/>
            <person name="Sophianopoulou V."/>
            <person name="Squina F.M."/>
            <person name="Sun H."/>
            <person name="Susca A."/>
            <person name="Todd R.B."/>
            <person name="Tsang A."/>
            <person name="Unkles S.E."/>
            <person name="van de Wiele N."/>
            <person name="van Rossen-Uffink D."/>
            <person name="Oliveira J.V."/>
            <person name="Vesth T.C."/>
            <person name="Visser J."/>
            <person name="Yu J.-H."/>
            <person name="Zhou M."/>
            <person name="Andersen M.R."/>
            <person name="Archer D.B."/>
            <person name="Baker S.E."/>
            <person name="Benoit I."/>
            <person name="Brakhage A.A."/>
            <person name="Braus G.H."/>
            <person name="Fischer R."/>
            <person name="Frisvad J.C."/>
            <person name="Goldman G.H."/>
            <person name="Houbraken J."/>
            <person name="Oakley B."/>
            <person name="Pocsi I."/>
            <person name="Scazzocchio C."/>
            <person name="Seiboth B."/>
            <person name="vanKuyk P.A."/>
            <person name="Wortman J."/>
            <person name="Dyer P.S."/>
            <person name="Grigoriev I.V."/>
        </authorList>
    </citation>
    <scope>NUCLEOTIDE SEQUENCE [LARGE SCALE GENOMIC DNA]</scope>
    <source>
        <strain evidence="2">CBS 516.65</strain>
    </source>
</reference>
<keyword evidence="2" id="KW-1185">Reference proteome</keyword>
<dbReference type="RefSeq" id="XP_022404691.1">
    <property type="nucleotide sequence ID" value="XM_022542163.1"/>
</dbReference>
<dbReference type="VEuPathDB" id="FungiDB:ASPGLDRAFT_1506007"/>
<accession>A0A1L9VVR8</accession>
<dbReference type="GeneID" id="34458424"/>
<protein>
    <submittedName>
        <fullName evidence="1">Uncharacterized protein</fullName>
    </submittedName>
</protein>
<proteinExistence type="predicted"/>
<dbReference type="OrthoDB" id="4436899at2759"/>
<dbReference type="STRING" id="1160497.A0A1L9VVR8"/>
<name>A0A1L9VVR8_ASPGL</name>
<evidence type="ECO:0000313" key="1">
    <source>
        <dbReference type="EMBL" id="OJJ88008.1"/>
    </source>
</evidence>
<organism evidence="1 2">
    <name type="scientific">Aspergillus glaucus CBS 516.65</name>
    <dbReference type="NCBI Taxonomy" id="1160497"/>
    <lineage>
        <taxon>Eukaryota</taxon>
        <taxon>Fungi</taxon>
        <taxon>Dikarya</taxon>
        <taxon>Ascomycota</taxon>
        <taxon>Pezizomycotina</taxon>
        <taxon>Eurotiomycetes</taxon>
        <taxon>Eurotiomycetidae</taxon>
        <taxon>Eurotiales</taxon>
        <taxon>Aspergillaceae</taxon>
        <taxon>Aspergillus</taxon>
        <taxon>Aspergillus subgen. Aspergillus</taxon>
    </lineage>
</organism>
<gene>
    <name evidence="1" type="ORF">ASPGLDRAFT_1506007</name>
</gene>